<dbReference type="InterPro" id="IPR001487">
    <property type="entry name" value="Bromodomain"/>
</dbReference>
<organism evidence="6 7">
    <name type="scientific">Gomphillus americanus</name>
    <dbReference type="NCBI Taxonomy" id="1940652"/>
    <lineage>
        <taxon>Eukaryota</taxon>
        <taxon>Fungi</taxon>
        <taxon>Dikarya</taxon>
        <taxon>Ascomycota</taxon>
        <taxon>Pezizomycotina</taxon>
        <taxon>Lecanoromycetes</taxon>
        <taxon>OSLEUM clade</taxon>
        <taxon>Ostropomycetidae</taxon>
        <taxon>Ostropales</taxon>
        <taxon>Graphidaceae</taxon>
        <taxon>Gomphilloideae</taxon>
        <taxon>Gomphillus</taxon>
    </lineage>
</organism>
<feature type="compositionally biased region" description="Basic and acidic residues" evidence="4">
    <location>
        <begin position="385"/>
        <end position="399"/>
    </location>
</feature>
<comment type="caution">
    <text evidence="6">The sequence shown here is derived from an EMBL/GenBank/DDBJ whole genome shotgun (WGS) entry which is preliminary data.</text>
</comment>
<feature type="region of interest" description="Disordered" evidence="4">
    <location>
        <begin position="747"/>
        <end position="798"/>
    </location>
</feature>
<dbReference type="InterPro" id="IPR036427">
    <property type="entry name" value="Bromodomain-like_sf"/>
</dbReference>
<dbReference type="Pfam" id="PF00439">
    <property type="entry name" value="Bromodomain"/>
    <property type="match status" value="1"/>
</dbReference>
<dbReference type="PANTHER" id="PTHR15398:SF4">
    <property type="entry name" value="BROMODOMAIN-CONTAINING PROTEIN 8 ISOFORM X1"/>
    <property type="match status" value="1"/>
</dbReference>
<dbReference type="PANTHER" id="PTHR15398">
    <property type="entry name" value="BROMODOMAIN-CONTAINING PROTEIN 8"/>
    <property type="match status" value="1"/>
</dbReference>
<reference evidence="6" key="1">
    <citation type="submission" date="2021-03" db="EMBL/GenBank/DDBJ databases">
        <authorList>
            <person name="Tagirdzhanova G."/>
        </authorList>
    </citation>
    <scope>NUCLEOTIDE SEQUENCE</scope>
</reference>
<evidence type="ECO:0000256" key="2">
    <source>
        <dbReference type="PROSITE-ProRule" id="PRU00035"/>
    </source>
</evidence>
<feature type="region of interest" description="Disordered" evidence="4">
    <location>
        <begin position="156"/>
        <end position="295"/>
    </location>
</feature>
<feature type="compositionally biased region" description="Polar residues" evidence="4">
    <location>
        <begin position="244"/>
        <end position="260"/>
    </location>
</feature>
<dbReference type="AlphaFoldDB" id="A0A8H3ICI9"/>
<dbReference type="SUPFAM" id="SSF47370">
    <property type="entry name" value="Bromodomain"/>
    <property type="match status" value="1"/>
</dbReference>
<feature type="compositionally biased region" description="Low complexity" evidence="4">
    <location>
        <begin position="261"/>
        <end position="281"/>
    </location>
</feature>
<feature type="compositionally biased region" description="Low complexity" evidence="4">
    <location>
        <begin position="234"/>
        <end position="243"/>
    </location>
</feature>
<evidence type="ECO:0000313" key="7">
    <source>
        <dbReference type="Proteomes" id="UP000664169"/>
    </source>
</evidence>
<evidence type="ECO:0000259" key="5">
    <source>
        <dbReference type="PROSITE" id="PS50014"/>
    </source>
</evidence>
<dbReference type="Proteomes" id="UP000664169">
    <property type="component" value="Unassembled WGS sequence"/>
</dbReference>
<feature type="compositionally biased region" description="Polar residues" evidence="4">
    <location>
        <begin position="167"/>
        <end position="205"/>
    </location>
</feature>
<feature type="region of interest" description="Disordered" evidence="4">
    <location>
        <begin position="373"/>
        <end position="555"/>
    </location>
</feature>
<dbReference type="EMBL" id="CAJPDQ010000004">
    <property type="protein sequence ID" value="CAF9908574.1"/>
    <property type="molecule type" value="Genomic_DNA"/>
</dbReference>
<evidence type="ECO:0000313" key="6">
    <source>
        <dbReference type="EMBL" id="CAF9908574.1"/>
    </source>
</evidence>
<dbReference type="GO" id="GO:0035267">
    <property type="term" value="C:NuA4 histone acetyltransferase complex"/>
    <property type="evidence" value="ECO:0007669"/>
    <property type="project" value="TreeGrafter"/>
</dbReference>
<keyword evidence="1 2" id="KW-0103">Bromodomain</keyword>
<evidence type="ECO:0000256" key="3">
    <source>
        <dbReference type="SAM" id="Coils"/>
    </source>
</evidence>
<evidence type="ECO:0000256" key="4">
    <source>
        <dbReference type="SAM" id="MobiDB-lite"/>
    </source>
</evidence>
<feature type="coiled-coil region" evidence="3">
    <location>
        <begin position="116"/>
        <end position="143"/>
    </location>
</feature>
<evidence type="ECO:0000256" key="1">
    <source>
        <dbReference type="ARBA" id="ARBA00023117"/>
    </source>
</evidence>
<dbReference type="GO" id="GO:0006325">
    <property type="term" value="P:chromatin organization"/>
    <property type="evidence" value="ECO:0007669"/>
    <property type="project" value="UniProtKB-ARBA"/>
</dbReference>
<accession>A0A8H3ICI9</accession>
<feature type="compositionally biased region" description="Polar residues" evidence="4">
    <location>
        <begin position="405"/>
        <end position="436"/>
    </location>
</feature>
<feature type="compositionally biased region" description="Basic and acidic residues" evidence="4">
    <location>
        <begin position="764"/>
        <end position="774"/>
    </location>
</feature>
<gene>
    <name evidence="6" type="ORF">GOMPHAMPRED_006201</name>
</gene>
<sequence>MATKAPHTLFELSLLLSSLQKYGVDHKSFHRISTEFTQNDTIVEDSTHDTARLTSESLQSLYLQILKSEVRAAQQYTAQQTKRKKSPTPPLQNLDEARKHKHLLPGLTRRYHTEYVKQVLRQIEEDEGSYAELLNEIEILEKQPQDDPPQKAVTNINEARANDGVLKTSNDGKSGNQATPANGQLAKSKSQTISPSVTTNNSSGITPKPPGSGQRIDSPGDGASNHATGAQNPAVSTASASVTDSLNQPSLPNPLAQSPEASSSTSKTQQQQAGSSSSDSLRSLKKQTNNQPRQNVSVIANSLIDNSTPSNFPSISSPGTNPDHGNFTGSLFTPNVKVPWRGQLPPTFTPLPTKLFGNLITPASLNERRRLQGLTPIDTSQSSTKWKDLPRNLTKEGRSPPRPNNSPYLSDSPSPEQESRMTSNFPSIETSRTLDTPTRGRGRGIPRGRGSGARAAGRSADLTAVSARIRSQSAMSAAEDSAPEGVARAPKAEPPATPSFTDEAASFVSATGDSRSNIRRRDLPRDGETPKPNLKRKRVDTMDGTPDISSVPKFSRPGQILASRNFSRIVSALLNDINSHKLASVFAKPITEKSAPGYQDLIYQPQDLKSIRSAISTGSRFVATIPDPEVNNEDAAGGDTSIAMLSASTAKVTNIWVDRTSEVMPPKGIVNSAQLEKELCRMLANAVMYNPDPNRGFGPHFPMTNSRETEEDEAAEIQDRHDLDDGRLVNDAREMFQSIEQAVSAWRAAERIRPGESTNTKSDGGGEKVEKSTEDAAENTGAEDGEGEKSSLRRSTRG</sequence>
<proteinExistence type="predicted"/>
<dbReference type="Gene3D" id="1.20.920.10">
    <property type="entry name" value="Bromodomain-like"/>
    <property type="match status" value="1"/>
</dbReference>
<keyword evidence="7" id="KW-1185">Reference proteome</keyword>
<feature type="region of interest" description="Disordered" evidence="4">
    <location>
        <begin position="76"/>
        <end position="103"/>
    </location>
</feature>
<protein>
    <recommendedName>
        <fullName evidence="5">Bromo domain-containing protein</fullName>
    </recommendedName>
</protein>
<name>A0A8H3ICI9_9LECA</name>
<feature type="domain" description="Bromo" evidence="5">
    <location>
        <begin position="578"/>
        <end position="697"/>
    </location>
</feature>
<keyword evidence="3" id="KW-0175">Coiled coil</keyword>
<feature type="compositionally biased region" description="Acidic residues" evidence="4">
    <location>
        <begin position="775"/>
        <end position="786"/>
    </location>
</feature>
<dbReference type="OrthoDB" id="21449at2759"/>
<feature type="compositionally biased region" description="Basic and acidic residues" evidence="4">
    <location>
        <begin position="519"/>
        <end position="529"/>
    </location>
</feature>
<dbReference type="PROSITE" id="PS50014">
    <property type="entry name" value="BROMODOMAIN_2"/>
    <property type="match status" value="1"/>
</dbReference>